<dbReference type="SUPFAM" id="SSF49303">
    <property type="entry name" value="beta-Galactosidase/glucuronidase domain"/>
    <property type="match status" value="2"/>
</dbReference>
<dbReference type="InterPro" id="IPR008979">
    <property type="entry name" value="Galactose-bd-like_sf"/>
</dbReference>
<protein>
    <recommendedName>
        <fullName evidence="4 8">Beta-galactosidase</fullName>
        <ecNumber evidence="3 8">3.2.1.23</ecNumber>
    </recommendedName>
    <alternativeName>
        <fullName evidence="7 8">Lactase</fullName>
    </alternativeName>
</protein>
<organism evidence="10 11">
    <name type="scientific">Vallitalea longa</name>
    <dbReference type="NCBI Taxonomy" id="2936439"/>
    <lineage>
        <taxon>Bacteria</taxon>
        <taxon>Bacillati</taxon>
        <taxon>Bacillota</taxon>
        <taxon>Clostridia</taxon>
        <taxon>Lachnospirales</taxon>
        <taxon>Vallitaleaceae</taxon>
        <taxon>Vallitalea</taxon>
    </lineage>
</organism>
<dbReference type="EC" id="3.2.1.23" evidence="3 8"/>
<dbReference type="Gene3D" id="3.20.20.80">
    <property type="entry name" value="Glycosidases"/>
    <property type="match status" value="1"/>
</dbReference>
<dbReference type="Gene3D" id="2.60.120.260">
    <property type="entry name" value="Galactose-binding domain-like"/>
    <property type="match status" value="1"/>
</dbReference>
<evidence type="ECO:0000256" key="5">
    <source>
        <dbReference type="ARBA" id="ARBA00022801"/>
    </source>
</evidence>
<dbReference type="InterPro" id="IPR013783">
    <property type="entry name" value="Ig-like_fold"/>
</dbReference>
<dbReference type="Proteomes" id="UP001144256">
    <property type="component" value="Unassembled WGS sequence"/>
</dbReference>
<dbReference type="Gene3D" id="2.60.40.10">
    <property type="entry name" value="Immunoglobulins"/>
    <property type="match status" value="2"/>
</dbReference>
<dbReference type="InterPro" id="IPR004199">
    <property type="entry name" value="B-gal_small/dom_5"/>
</dbReference>
<dbReference type="InterPro" id="IPR023230">
    <property type="entry name" value="Glyco_hydro_2_CS"/>
</dbReference>
<keyword evidence="11" id="KW-1185">Reference proteome</keyword>
<sequence length="1023" mass="119340">METKFCNDLNTITVNTLPPRNTWIPYQDINTALTSDRQKSCFYKSLNGDWGFRYYKHEGLIPENIVSEAYNDEDWDMTEVPSCWQMQGYDKPVYSNVKYPFPVDEPYIPSENPVGCYRTIFDIPNDWNKRRTVIHFGGVCAAFLVYLNGVQVGYSEGSHMPSEFDITKLVKKKDNRLIVKVYKWSTSSYIEDQDFWRLNGIFREVYLYSTAERYSKDVFIKSSLSDDYRNGILAVEIETETKVDSLNYNIYLYDKNNISVYDNSGTIENGKSYFQTIIEDVEKWNAEMPSLYSLVIELMEDNRVIETSCYRVGFRKIEIKESRLLINGQSVVLKGVNRHDMHPTKGYAVNRADMMKDILMMKKYNFNMLRTSHYPNDPYIYELCDRLGIYVMDEADLEMHGYILINKLKFNGKEQSIAMNNDDRWEHMFIDRAKRMVERDKNHPCIISWSLGNESGSGSNHVKMAEWVRNRDKSRFIHYESAGELDYVDVVSYMYPSVELVKKEATRTDENRPFFVCEFMHAMGNSMGNPREYWDIMHEDNRLIGGCIWEWADHGILTQNEDGKEFYAYGGDFGDEPNDYKFCIDGMVFPDRMPHTGLIELREVIAPVQVTGFNKESGEITIHNRYDFIDLSHLNLQYKILENGNTIMEGLIEMPQIMPHSKACFKLPEKILCAVKEGYNYHLNLYFKYKSPKNWERAVDYIHKCQYPLNELVPVEVKRCNDELLVKETENEIIVSGKSFNITFDKIHGNFSKYIYGGVSIISEGPRENFFRAPTDNDERGWILREDCTAGNWRKYGLDMLWKNVIDISWYSNKNEFIFTVKARHGKPSMFVAYETVSTYRVTSNGVITVEVDYLPVDINDCIPRLGMTFTMNKGFEYVEWLGRGEHENYVDRKESALIGHYKSKVDDLFVNYIIPQENGNKTDTLWVKVINDEGIGFMITSKKLFDYSVSHYTTNNIYKATHPYELKHKEETIINIDYGQTGIGNGSCGPETWVLDRYKLKPNMTNFIFSIIPVNEGQNPLT</sequence>
<dbReference type="AlphaFoldDB" id="A0A9W5Y9E4"/>
<dbReference type="InterPro" id="IPR017853">
    <property type="entry name" value="GH"/>
</dbReference>
<dbReference type="InterPro" id="IPR023232">
    <property type="entry name" value="Glyco_hydro_2_AS"/>
</dbReference>
<dbReference type="PROSITE" id="PS00608">
    <property type="entry name" value="GLYCOSYL_HYDROL_F2_2"/>
    <property type="match status" value="1"/>
</dbReference>
<evidence type="ECO:0000256" key="7">
    <source>
        <dbReference type="ARBA" id="ARBA00032230"/>
    </source>
</evidence>
<name>A0A9W5Y9E4_9FIRM</name>
<dbReference type="InterPro" id="IPR006101">
    <property type="entry name" value="Glyco_hydro_2"/>
</dbReference>
<dbReference type="GO" id="GO:0030246">
    <property type="term" value="F:carbohydrate binding"/>
    <property type="evidence" value="ECO:0007669"/>
    <property type="project" value="InterPro"/>
</dbReference>
<dbReference type="PROSITE" id="PS00719">
    <property type="entry name" value="GLYCOSYL_HYDROL_F2_1"/>
    <property type="match status" value="1"/>
</dbReference>
<keyword evidence="6 8" id="KW-0326">Glycosidase</keyword>
<dbReference type="Pfam" id="PF02837">
    <property type="entry name" value="Glyco_hydro_2_N"/>
    <property type="match status" value="1"/>
</dbReference>
<reference evidence="10" key="1">
    <citation type="submission" date="2022-06" db="EMBL/GenBank/DDBJ databases">
        <title>Vallitalea longa sp. nov., an anaerobic bacterium isolated from marine sediment.</title>
        <authorList>
            <person name="Hirano S."/>
            <person name="Terahara T."/>
            <person name="Mori K."/>
            <person name="Hamada M."/>
            <person name="Matsumoto R."/>
            <person name="Kobayashi T."/>
        </authorList>
    </citation>
    <scope>NUCLEOTIDE SEQUENCE</scope>
    <source>
        <strain evidence="10">SH18-1</strain>
    </source>
</reference>
<dbReference type="FunFam" id="3.20.20.80:FF:000018">
    <property type="entry name" value="Beta-galactosidase"/>
    <property type="match status" value="1"/>
</dbReference>
<evidence type="ECO:0000256" key="3">
    <source>
        <dbReference type="ARBA" id="ARBA00012756"/>
    </source>
</evidence>
<evidence type="ECO:0000313" key="11">
    <source>
        <dbReference type="Proteomes" id="UP001144256"/>
    </source>
</evidence>
<dbReference type="Pfam" id="PF02836">
    <property type="entry name" value="Glyco_hydro_2_C"/>
    <property type="match status" value="1"/>
</dbReference>
<comment type="catalytic activity">
    <reaction evidence="1 8">
        <text>Hydrolysis of terminal non-reducing beta-D-galactose residues in beta-D-galactosides.</text>
        <dbReference type="EC" id="3.2.1.23"/>
    </reaction>
</comment>
<comment type="caution">
    <text evidence="10">The sequence shown here is derived from an EMBL/GenBank/DDBJ whole genome shotgun (WGS) entry which is preliminary data.</text>
</comment>
<dbReference type="InterPro" id="IPR006103">
    <property type="entry name" value="Glyco_hydro_2_cat"/>
</dbReference>
<dbReference type="PRINTS" id="PR00132">
    <property type="entry name" value="GLHYDRLASE2"/>
</dbReference>
<dbReference type="PANTHER" id="PTHR46323:SF2">
    <property type="entry name" value="BETA-GALACTOSIDASE"/>
    <property type="match status" value="1"/>
</dbReference>
<dbReference type="InterPro" id="IPR006104">
    <property type="entry name" value="Glyco_hydro_2_N"/>
</dbReference>
<dbReference type="SUPFAM" id="SSF49785">
    <property type="entry name" value="Galactose-binding domain-like"/>
    <property type="match status" value="1"/>
</dbReference>
<dbReference type="GO" id="GO:0004565">
    <property type="term" value="F:beta-galactosidase activity"/>
    <property type="evidence" value="ECO:0007669"/>
    <property type="project" value="UniProtKB-EC"/>
</dbReference>
<dbReference type="Pfam" id="PF16353">
    <property type="entry name" value="LacZ_4"/>
    <property type="match status" value="1"/>
</dbReference>
<dbReference type="GO" id="GO:0009341">
    <property type="term" value="C:beta-galactosidase complex"/>
    <property type="evidence" value="ECO:0007669"/>
    <property type="project" value="InterPro"/>
</dbReference>
<dbReference type="PANTHER" id="PTHR46323">
    <property type="entry name" value="BETA-GALACTOSIDASE"/>
    <property type="match status" value="1"/>
</dbReference>
<dbReference type="InterPro" id="IPR011013">
    <property type="entry name" value="Gal_mutarotase_sf_dom"/>
</dbReference>
<keyword evidence="5 8" id="KW-0378">Hydrolase</keyword>
<dbReference type="Pfam" id="PF00703">
    <property type="entry name" value="Glyco_hydro_2"/>
    <property type="match status" value="1"/>
</dbReference>
<dbReference type="SUPFAM" id="SSF74650">
    <property type="entry name" value="Galactose mutarotase-like"/>
    <property type="match status" value="1"/>
</dbReference>
<evidence type="ECO:0000256" key="2">
    <source>
        <dbReference type="ARBA" id="ARBA00007401"/>
    </source>
</evidence>
<evidence type="ECO:0000259" key="9">
    <source>
        <dbReference type="SMART" id="SM01038"/>
    </source>
</evidence>
<dbReference type="SMART" id="SM01038">
    <property type="entry name" value="Bgal_small_N"/>
    <property type="match status" value="1"/>
</dbReference>
<evidence type="ECO:0000313" key="10">
    <source>
        <dbReference type="EMBL" id="GKX28208.1"/>
    </source>
</evidence>
<comment type="similarity">
    <text evidence="2 8">Belongs to the glycosyl hydrolase 2 family.</text>
</comment>
<dbReference type="Gene3D" id="2.70.98.10">
    <property type="match status" value="1"/>
</dbReference>
<dbReference type="InterPro" id="IPR036156">
    <property type="entry name" value="Beta-gal/glucu_dom_sf"/>
</dbReference>
<dbReference type="RefSeq" id="WP_281812266.1">
    <property type="nucleotide sequence ID" value="NZ_BRLB01000001.1"/>
</dbReference>
<dbReference type="InterPro" id="IPR014718">
    <property type="entry name" value="GH-type_carb-bd"/>
</dbReference>
<dbReference type="SUPFAM" id="SSF51445">
    <property type="entry name" value="(Trans)glycosidases"/>
    <property type="match status" value="1"/>
</dbReference>
<accession>A0A9W5Y9E4</accession>
<evidence type="ECO:0000256" key="8">
    <source>
        <dbReference type="RuleBase" id="RU361154"/>
    </source>
</evidence>
<dbReference type="InterPro" id="IPR050347">
    <property type="entry name" value="Bact_Beta-galactosidase"/>
</dbReference>
<proteinExistence type="inferred from homology"/>
<evidence type="ECO:0000256" key="4">
    <source>
        <dbReference type="ARBA" id="ARBA00013303"/>
    </source>
</evidence>
<gene>
    <name evidence="10" type="ORF">SH1V18_06880</name>
</gene>
<dbReference type="InterPro" id="IPR006102">
    <property type="entry name" value="Ig-like_GH2"/>
</dbReference>
<evidence type="ECO:0000256" key="1">
    <source>
        <dbReference type="ARBA" id="ARBA00001412"/>
    </source>
</evidence>
<dbReference type="InterPro" id="IPR032312">
    <property type="entry name" value="LacZ_4"/>
</dbReference>
<dbReference type="GO" id="GO:0005990">
    <property type="term" value="P:lactose catabolic process"/>
    <property type="evidence" value="ECO:0007669"/>
    <property type="project" value="TreeGrafter"/>
</dbReference>
<dbReference type="Pfam" id="PF02929">
    <property type="entry name" value="Bgal_small_N"/>
    <property type="match status" value="1"/>
</dbReference>
<feature type="domain" description="Beta galactosidase small chain/" evidence="9">
    <location>
        <begin position="734"/>
        <end position="1013"/>
    </location>
</feature>
<dbReference type="EMBL" id="BRLB01000001">
    <property type="protein sequence ID" value="GKX28208.1"/>
    <property type="molecule type" value="Genomic_DNA"/>
</dbReference>
<evidence type="ECO:0000256" key="6">
    <source>
        <dbReference type="ARBA" id="ARBA00023295"/>
    </source>
</evidence>